<evidence type="ECO:0000313" key="3">
    <source>
        <dbReference type="Proteomes" id="UP000475079"/>
    </source>
</evidence>
<keyword evidence="1" id="KW-0472">Membrane</keyword>
<keyword evidence="3" id="KW-1185">Reference proteome</keyword>
<dbReference type="EMBL" id="WHIY01000004">
    <property type="protein sequence ID" value="MPQ50821.1"/>
    <property type="molecule type" value="Genomic_DNA"/>
</dbReference>
<accession>A0A6L5E6W8</accession>
<sequence>MTTSDVITLSGVIVSSVSAAASVATLLIAKSALSTWKAQEILKSKKDFKLALLEMKFVVLWLPETINVGHLMLGRDLLYGTQGEAREQLVDKQIKAFEGYAREFEKLEDAMQNCARLWFASEGLFKGTNVENLWEGIYKAYNEYTQGRQNQKFFISALDALLVIDMYFEPST</sequence>
<keyword evidence="1" id="KW-0812">Transmembrane</keyword>
<protein>
    <submittedName>
        <fullName evidence="2">Uncharacterized protein</fullName>
    </submittedName>
</protein>
<evidence type="ECO:0000313" key="2">
    <source>
        <dbReference type="EMBL" id="MPQ50821.1"/>
    </source>
</evidence>
<organism evidence="2 3">
    <name type="scientific">Citrobacter telavivensis</name>
    <dbReference type="NCBI Taxonomy" id="2653932"/>
    <lineage>
        <taxon>Bacteria</taxon>
        <taxon>Pseudomonadati</taxon>
        <taxon>Pseudomonadota</taxon>
        <taxon>Gammaproteobacteria</taxon>
        <taxon>Enterobacterales</taxon>
        <taxon>Enterobacteriaceae</taxon>
        <taxon>Citrobacter</taxon>
    </lineage>
</organism>
<comment type="caution">
    <text evidence="2">The sequence shown here is derived from an EMBL/GenBank/DDBJ whole genome shotgun (WGS) entry which is preliminary data.</text>
</comment>
<dbReference type="Proteomes" id="UP000475079">
    <property type="component" value="Unassembled WGS sequence"/>
</dbReference>
<proteinExistence type="predicted"/>
<feature type="transmembrane region" description="Helical" evidence="1">
    <location>
        <begin position="6"/>
        <end position="29"/>
    </location>
</feature>
<evidence type="ECO:0000256" key="1">
    <source>
        <dbReference type="SAM" id="Phobius"/>
    </source>
</evidence>
<reference evidence="2 3" key="1">
    <citation type="submission" date="2019-10" db="EMBL/GenBank/DDBJ databases">
        <title>Characterization of a new Citrobacter species.</title>
        <authorList>
            <person name="Goncalves Ribeiro T."/>
            <person name="Izdebski R."/>
            <person name="Urbanowicz P."/>
            <person name="Carmeli Y."/>
            <person name="Gniadkowski M."/>
            <person name="Peixe L."/>
        </authorList>
    </citation>
    <scope>NUCLEOTIDE SEQUENCE [LARGE SCALE GENOMIC DNA]</scope>
    <source>
        <strain evidence="2 3">NMI7905_11</strain>
    </source>
</reference>
<name>A0A6L5E6W8_9ENTR</name>
<dbReference type="RefSeq" id="WP_152405009.1">
    <property type="nucleotide sequence ID" value="NZ_WHIY01000004.1"/>
</dbReference>
<keyword evidence="1" id="KW-1133">Transmembrane helix</keyword>
<gene>
    <name evidence="2" type="ORF">GBB84_07850</name>
</gene>
<dbReference type="AlphaFoldDB" id="A0A6L5E6W8"/>